<dbReference type="Proteomes" id="UP000809273">
    <property type="component" value="Unassembled WGS sequence"/>
</dbReference>
<protein>
    <recommendedName>
        <fullName evidence="3">CHAP domain-containing protein</fullName>
    </recommendedName>
</protein>
<proteinExistence type="predicted"/>
<evidence type="ECO:0000313" key="2">
    <source>
        <dbReference type="Proteomes" id="UP000809273"/>
    </source>
</evidence>
<reference evidence="1" key="2">
    <citation type="submission" date="2021-01" db="EMBL/GenBank/DDBJ databases">
        <authorList>
            <person name="Hahn C.R."/>
            <person name="Youssef N.H."/>
            <person name="Elshahed M."/>
        </authorList>
    </citation>
    <scope>NUCLEOTIDE SEQUENCE</scope>
    <source>
        <strain evidence="1">Zod_Metabat.24</strain>
    </source>
</reference>
<reference evidence="1" key="1">
    <citation type="journal article" date="2021" name="Environ. Microbiol.">
        <title>Genomic characterization of three novel Desulfobacterota classes expand the metabolic and phylogenetic diversity of the phylum.</title>
        <authorList>
            <person name="Murphy C.L."/>
            <person name="Biggerstaff J."/>
            <person name="Eichhorn A."/>
            <person name="Ewing E."/>
            <person name="Shahan R."/>
            <person name="Soriano D."/>
            <person name="Stewart S."/>
            <person name="VanMol K."/>
            <person name="Walker R."/>
            <person name="Walters P."/>
            <person name="Elshahed M.S."/>
            <person name="Youssef N.H."/>
        </authorList>
    </citation>
    <scope>NUCLEOTIDE SEQUENCE</scope>
    <source>
        <strain evidence="1">Zod_Metabat.24</strain>
    </source>
</reference>
<evidence type="ECO:0008006" key="3">
    <source>
        <dbReference type="Google" id="ProtNLM"/>
    </source>
</evidence>
<sequence>MPIQPSHACTSLAWSAKENGIFLKESDAKDKSKITIGSLFLNREGQNEWHHTGIVIQVENDFFLSIEGNANHEGGSLGYEVCKKYRGYKNRDFVII</sequence>
<dbReference type="EMBL" id="JAFGIX010000054">
    <property type="protein sequence ID" value="MBN1573728.1"/>
    <property type="molecule type" value="Genomic_DNA"/>
</dbReference>
<gene>
    <name evidence="1" type="ORF">JW984_11085</name>
</gene>
<comment type="caution">
    <text evidence="1">The sequence shown here is derived from an EMBL/GenBank/DDBJ whole genome shotgun (WGS) entry which is preliminary data.</text>
</comment>
<organism evidence="1 2">
    <name type="scientific">Candidatus Zymogenus saltonus</name>
    <dbReference type="NCBI Taxonomy" id="2844893"/>
    <lineage>
        <taxon>Bacteria</taxon>
        <taxon>Deltaproteobacteria</taxon>
        <taxon>Candidatus Zymogenia</taxon>
        <taxon>Candidatus Zymogeniales</taxon>
        <taxon>Candidatus Zymogenaceae</taxon>
        <taxon>Candidatus Zymogenus</taxon>
    </lineage>
</organism>
<evidence type="ECO:0000313" key="1">
    <source>
        <dbReference type="EMBL" id="MBN1573728.1"/>
    </source>
</evidence>
<dbReference type="AlphaFoldDB" id="A0A9D8KFW3"/>
<accession>A0A9D8KFW3</accession>
<name>A0A9D8KFW3_9DELT</name>